<keyword evidence="2" id="KW-0169">Cobalamin biosynthesis</keyword>
<reference evidence="4 5" key="1">
    <citation type="submission" date="2020-11" db="EMBL/GenBank/DDBJ databases">
        <title>Fusibacter basophilias sp. nov.</title>
        <authorList>
            <person name="Qiu D."/>
        </authorList>
    </citation>
    <scope>NUCLEOTIDE SEQUENCE [LARGE SCALE GENOMIC DNA]</scope>
    <source>
        <strain evidence="4 5">Q10-2</strain>
    </source>
</reference>
<dbReference type="PROSITE" id="PS51014">
    <property type="entry name" value="COBK_CBIJ"/>
    <property type="match status" value="1"/>
</dbReference>
<dbReference type="EMBL" id="JADKNH010000005">
    <property type="protein sequence ID" value="MBF4693250.1"/>
    <property type="molecule type" value="Genomic_DNA"/>
</dbReference>
<evidence type="ECO:0000256" key="3">
    <source>
        <dbReference type="ARBA" id="ARBA00023002"/>
    </source>
</evidence>
<comment type="caution">
    <text evidence="4">The sequence shown here is derived from an EMBL/GenBank/DDBJ whole genome shotgun (WGS) entry which is preliminary data.</text>
</comment>
<evidence type="ECO:0000313" key="4">
    <source>
        <dbReference type="EMBL" id="MBF4693250.1"/>
    </source>
</evidence>
<dbReference type="InterPro" id="IPR003723">
    <property type="entry name" value="Precorrin-6x_reduct"/>
</dbReference>
<accession>A0ABR9ZS08</accession>
<dbReference type="RefSeq" id="WP_194701495.1">
    <property type="nucleotide sequence ID" value="NZ_JADKNH010000005.1"/>
</dbReference>
<name>A0ABR9ZS08_9FIRM</name>
<keyword evidence="3" id="KW-0560">Oxidoreductase</keyword>
<protein>
    <submittedName>
        <fullName evidence="4">Precorrin-6A/cobalt-precorrin-6A reductase</fullName>
    </submittedName>
</protein>
<evidence type="ECO:0000256" key="1">
    <source>
        <dbReference type="ARBA" id="ARBA00004953"/>
    </source>
</evidence>
<evidence type="ECO:0000256" key="2">
    <source>
        <dbReference type="ARBA" id="ARBA00022573"/>
    </source>
</evidence>
<keyword evidence="5" id="KW-1185">Reference proteome</keyword>
<dbReference type="PANTHER" id="PTHR36925:SF1">
    <property type="entry name" value="COBALT-PRECORRIN-6A REDUCTASE"/>
    <property type="match status" value="1"/>
</dbReference>
<proteinExistence type="predicted"/>
<organism evidence="4 5">
    <name type="scientific">Fusibacter ferrireducens</name>
    <dbReference type="NCBI Taxonomy" id="2785058"/>
    <lineage>
        <taxon>Bacteria</taxon>
        <taxon>Bacillati</taxon>
        <taxon>Bacillota</taxon>
        <taxon>Clostridia</taxon>
        <taxon>Eubacteriales</taxon>
        <taxon>Eubacteriales Family XII. Incertae Sedis</taxon>
        <taxon>Fusibacter</taxon>
    </lineage>
</organism>
<gene>
    <name evidence="4" type="ORF">ISU02_08970</name>
</gene>
<dbReference type="Pfam" id="PF02571">
    <property type="entry name" value="CbiJ"/>
    <property type="match status" value="1"/>
</dbReference>
<sequence length="256" mass="28383">MILVLGGTHETTEVCTLLNQLGLEHVLSVTTDFGAKLYGHLSTECLITRFEPDTLEAYITQNEIGLIIDATHPHASVVKAMASSVAHKMNLPYILYQRAVDLEIDLKMAMPTFESMAQAIAHVRSYSDEKTHILITGIKHIREWKAAFDVNQLYFRIMPSLESLKICLDEKIPAGNIVAIKAPCSIAFNQTLFKDFEIDYFVFKNSGAGSAFKQNIDSLEGTDVIPICIQPVVSKTSESCGDLNALKSKLESLKLF</sequence>
<dbReference type="PANTHER" id="PTHR36925">
    <property type="entry name" value="COBALT-PRECORRIN-6A REDUCTASE"/>
    <property type="match status" value="1"/>
</dbReference>
<evidence type="ECO:0000313" key="5">
    <source>
        <dbReference type="Proteomes" id="UP000614200"/>
    </source>
</evidence>
<comment type="pathway">
    <text evidence="1">Cofactor biosynthesis; adenosylcobalamin biosynthesis.</text>
</comment>
<dbReference type="Proteomes" id="UP000614200">
    <property type="component" value="Unassembled WGS sequence"/>
</dbReference>